<name>A0A0P0C9T2_9BACT</name>
<dbReference type="EMBL" id="CP012643">
    <property type="protein sequence ID" value="ALI98220.1"/>
    <property type="molecule type" value="Genomic_DNA"/>
</dbReference>
<gene>
    <name evidence="1" type="ORF">DC20_03520</name>
</gene>
<evidence type="ECO:0000313" key="2">
    <source>
        <dbReference type="Proteomes" id="UP000061382"/>
    </source>
</evidence>
<dbReference type="Proteomes" id="UP000061382">
    <property type="component" value="Chromosome"/>
</dbReference>
<reference evidence="1 2" key="1">
    <citation type="submission" date="2015-08" db="EMBL/GenBank/DDBJ databases">
        <title>Complete genome sequence of Rufibacter tibetensis strain 1351t, a radiation-resistant bacterium from tibet plateau.</title>
        <authorList>
            <person name="Dai J."/>
        </authorList>
    </citation>
    <scope>NUCLEOTIDE SEQUENCE [LARGE SCALE GENOMIC DNA]</scope>
    <source>
        <strain evidence="1 2">1351</strain>
    </source>
</reference>
<dbReference type="PATRIC" id="fig|512763.3.peg.784"/>
<proteinExistence type="predicted"/>
<dbReference type="STRING" id="512763.DC20_03520"/>
<dbReference type="KEGG" id="rti:DC20_03520"/>
<sequence length="158" mass="17495">MLLVIFLVSGCWEKDDPRPKVLQYIELPKEGGGTTRVEGQNIRLNLTNVSTYQQSNEPFAYDLNGTLPVNHYFGRYSVTGSPIVPSEDPQTVVLDVRQVGSTKIGVSGKLLQLELLYLQALEEVNLATLSKEGGLVLHSRYQNAKLVYLSAELCSLPE</sequence>
<organism evidence="1 2">
    <name type="scientific">Rufibacter tibetensis</name>
    <dbReference type="NCBI Taxonomy" id="512763"/>
    <lineage>
        <taxon>Bacteria</taxon>
        <taxon>Pseudomonadati</taxon>
        <taxon>Bacteroidota</taxon>
        <taxon>Cytophagia</taxon>
        <taxon>Cytophagales</taxon>
        <taxon>Hymenobacteraceae</taxon>
        <taxon>Rufibacter</taxon>
    </lineage>
</organism>
<accession>A0A0P0C9T2</accession>
<protein>
    <submittedName>
        <fullName evidence="1">Uncharacterized protein</fullName>
    </submittedName>
</protein>
<evidence type="ECO:0000313" key="1">
    <source>
        <dbReference type="EMBL" id="ALI98220.1"/>
    </source>
</evidence>
<keyword evidence="2" id="KW-1185">Reference proteome</keyword>
<dbReference type="AlphaFoldDB" id="A0A0P0C9T2"/>